<comment type="function">
    <text evidence="10">Plays a role in vesicular protein sorting.</text>
</comment>
<evidence type="ECO:0000313" key="13">
    <source>
        <dbReference type="WBParaSite" id="nRc.2.0.1.t18859-RA"/>
    </source>
</evidence>
<dbReference type="FunFam" id="1.25.40.660:FF:000003">
    <property type="entry name" value="Vacuolar protein sorting-associated protein 35"/>
    <property type="match status" value="1"/>
</dbReference>
<dbReference type="PANTHER" id="PTHR11099:SF0">
    <property type="entry name" value="VACUOLAR PROTEIN SORTING-ASSOCIATED PROTEIN 35"/>
    <property type="match status" value="1"/>
</dbReference>
<evidence type="ECO:0000256" key="1">
    <source>
        <dbReference type="ARBA" id="ARBA00004170"/>
    </source>
</evidence>
<dbReference type="GO" id="GO:0042147">
    <property type="term" value="P:retrograde transport, endosome to Golgi"/>
    <property type="evidence" value="ECO:0007669"/>
    <property type="project" value="InterPro"/>
</dbReference>
<accession>A0A915IXN9</accession>
<dbReference type="GO" id="GO:0005829">
    <property type="term" value="C:cytosol"/>
    <property type="evidence" value="ECO:0007669"/>
    <property type="project" value="GOC"/>
</dbReference>
<dbReference type="Pfam" id="PF03635">
    <property type="entry name" value="Vps35"/>
    <property type="match status" value="1"/>
</dbReference>
<proteinExistence type="inferred from homology"/>
<evidence type="ECO:0000256" key="11">
    <source>
        <dbReference type="SAM" id="MobiDB-lite"/>
    </source>
</evidence>
<dbReference type="Gene3D" id="1.25.40.660">
    <property type="entry name" value="Vacuolar protein sorting-associated protein 35, helical subcomplex Vps35-C"/>
    <property type="match status" value="1"/>
</dbReference>
<evidence type="ECO:0000256" key="2">
    <source>
        <dbReference type="ARBA" id="ARBA00004394"/>
    </source>
</evidence>
<comment type="similarity">
    <text evidence="4 10">Belongs to the VPS35 family.</text>
</comment>
<sequence>MDNTSEQDKLLAIALQAVRDEAFQMKRNFDKSLFMESIKSCSQMLSELRTSALSPKNYYRLYIDTTNELHHLELFLLEEFEKGQKIADLYELVQYAGSIIPRLYLLITVGVVYIKTGESSRKDILKDLVEMCRGVQHPLRGLFLRNYLLQCTRSLLPDQLIEGELSQDGNVRNAVDFVLTNFCEMNKLWVRMQHQGPSRDRERREKERHELRILVGTNLVRLSQLENLDCATYIKVVLPSILEQIVGSRDHIAQEYLMECLIQVFSDEFHVATLDTFLKACAELNINVDIRNIIISLIERYNLFLFVDSLAQMSLPSSKFYIWLKLRISDVIQAFRKSESPLEDAVAMHVSLLNLSHKCYTDRNDYVDHVFRSMKDVFESFNIKEIDSCTTVGKDLINLLKIPVEFFNDVSRLLEMSNFHPVLNFLDYEGRCKICSFIAANTLDNVNDYDFNFNADPQNNENMYGNSIKTVEKCELLLNLLQTLIKDDEVSKSDGEKLTKSRRRDLNSDVEDNVKPPEEFHEEQVLTARLINLMFNENADKYFLILNCARKHFGAGGRSRFKYTLPPLVFSAYKVAALYRMVEEKDTKWEKKLQKVFQFCHQTISALIKEAEYPDVALRLFLQGALALDKMPNFQNRETTAYEYFSQALSLYEDEIGDSKAQLWAITLIIGTLQKMTCFTDENLDPLRTQCVLAASKLFKKPDQSRGVVLCSHLFWPSKSAEMTDSDAKKAMECIKKSVKIAGQCMDVSVQIQLYTEILNDALYLYEKKCPQINIEMLNQLLSKITENMSTAESSTVDDHISVDDVSQLKKRFLNTQDYLRKRKHDQLNLAELTL</sequence>
<evidence type="ECO:0000256" key="7">
    <source>
        <dbReference type="ARBA" id="ARBA00022927"/>
    </source>
</evidence>
<dbReference type="Proteomes" id="UP000887565">
    <property type="component" value="Unplaced"/>
</dbReference>
<keyword evidence="8" id="KW-0333">Golgi apparatus</keyword>
<evidence type="ECO:0000256" key="3">
    <source>
        <dbReference type="ARBA" id="ARBA00004496"/>
    </source>
</evidence>
<evidence type="ECO:0000256" key="9">
    <source>
        <dbReference type="ARBA" id="ARBA00023136"/>
    </source>
</evidence>
<evidence type="ECO:0000256" key="5">
    <source>
        <dbReference type="ARBA" id="ARBA00022448"/>
    </source>
</evidence>
<evidence type="ECO:0000256" key="8">
    <source>
        <dbReference type="ARBA" id="ARBA00023034"/>
    </source>
</evidence>
<evidence type="ECO:0000313" key="12">
    <source>
        <dbReference type="Proteomes" id="UP000887565"/>
    </source>
</evidence>
<dbReference type="GO" id="GO:0006886">
    <property type="term" value="P:intracellular protein transport"/>
    <property type="evidence" value="ECO:0007669"/>
    <property type="project" value="TreeGrafter"/>
</dbReference>
<keyword evidence="6" id="KW-0963">Cytoplasm</keyword>
<dbReference type="GO" id="GO:0005770">
    <property type="term" value="C:late endosome"/>
    <property type="evidence" value="ECO:0007669"/>
    <property type="project" value="TreeGrafter"/>
</dbReference>
<name>A0A915IXN9_ROMCU</name>
<evidence type="ECO:0000256" key="4">
    <source>
        <dbReference type="ARBA" id="ARBA00006536"/>
    </source>
</evidence>
<dbReference type="AlphaFoldDB" id="A0A915IXN9"/>
<keyword evidence="9" id="KW-0472">Membrane</keyword>
<dbReference type="PIRSF" id="PIRSF009375">
    <property type="entry name" value="Retromer_Vps35"/>
    <property type="match status" value="1"/>
</dbReference>
<dbReference type="InterPro" id="IPR042491">
    <property type="entry name" value="Vps35_C"/>
</dbReference>
<dbReference type="OMA" id="YIRSREY"/>
<comment type="subcellular location">
    <subcellularLocation>
        <location evidence="3">Cytoplasm</location>
    </subcellularLocation>
    <subcellularLocation>
        <location evidence="2">Golgi apparatus membrane</location>
    </subcellularLocation>
    <subcellularLocation>
        <location evidence="1">Membrane</location>
        <topology evidence="1">Peripheral membrane protein</topology>
    </subcellularLocation>
</comment>
<dbReference type="GO" id="GO:0000139">
    <property type="term" value="C:Golgi membrane"/>
    <property type="evidence" value="ECO:0007669"/>
    <property type="project" value="UniProtKB-SubCell"/>
</dbReference>
<protein>
    <recommendedName>
        <fullName evidence="10">Vacuolar protein sorting-associated protein 35</fullName>
    </recommendedName>
</protein>
<keyword evidence="12" id="KW-1185">Reference proteome</keyword>
<dbReference type="WBParaSite" id="nRc.2.0.1.t18859-RA">
    <property type="protein sequence ID" value="nRc.2.0.1.t18859-RA"/>
    <property type="gene ID" value="nRc.2.0.1.g18859"/>
</dbReference>
<dbReference type="PANTHER" id="PTHR11099">
    <property type="entry name" value="VACUOLAR SORTING PROTEIN 35"/>
    <property type="match status" value="1"/>
</dbReference>
<organism evidence="12 13">
    <name type="scientific">Romanomermis culicivorax</name>
    <name type="common">Nematode worm</name>
    <dbReference type="NCBI Taxonomy" id="13658"/>
    <lineage>
        <taxon>Eukaryota</taxon>
        <taxon>Metazoa</taxon>
        <taxon>Ecdysozoa</taxon>
        <taxon>Nematoda</taxon>
        <taxon>Enoplea</taxon>
        <taxon>Dorylaimia</taxon>
        <taxon>Mermithida</taxon>
        <taxon>Mermithoidea</taxon>
        <taxon>Mermithidae</taxon>
        <taxon>Romanomermis</taxon>
    </lineage>
</organism>
<dbReference type="GO" id="GO:0030906">
    <property type="term" value="C:retromer, cargo-selective complex"/>
    <property type="evidence" value="ECO:0007669"/>
    <property type="project" value="InterPro"/>
</dbReference>
<dbReference type="InterPro" id="IPR005378">
    <property type="entry name" value="Vps35"/>
</dbReference>
<keyword evidence="7 10" id="KW-0653">Protein transport</keyword>
<keyword evidence="5 10" id="KW-0813">Transport</keyword>
<feature type="region of interest" description="Disordered" evidence="11">
    <location>
        <begin position="496"/>
        <end position="518"/>
    </location>
</feature>
<reference evidence="13" key="1">
    <citation type="submission" date="2022-11" db="UniProtKB">
        <authorList>
            <consortium name="WormBaseParasite"/>
        </authorList>
    </citation>
    <scope>IDENTIFICATION</scope>
</reference>
<evidence type="ECO:0000256" key="10">
    <source>
        <dbReference type="PIRNR" id="PIRNR009375"/>
    </source>
</evidence>
<evidence type="ECO:0000256" key="6">
    <source>
        <dbReference type="ARBA" id="ARBA00022490"/>
    </source>
</evidence>